<protein>
    <submittedName>
        <fullName evidence="2">Uncharacterized protein</fullName>
    </submittedName>
</protein>
<accession>M6Q8A7</accession>
<proteinExistence type="predicted"/>
<dbReference type="EMBL" id="AHNU02000029">
    <property type="protein sequence ID" value="EMN91519.1"/>
    <property type="molecule type" value="Genomic_DNA"/>
</dbReference>
<comment type="caution">
    <text evidence="2">The sequence shown here is derived from an EMBL/GenBank/DDBJ whole genome shotgun (WGS) entry which is preliminary data.</text>
</comment>
<dbReference type="Proteomes" id="UP000012118">
    <property type="component" value="Unassembled WGS sequence"/>
</dbReference>
<feature type="region of interest" description="Disordered" evidence="1">
    <location>
        <begin position="510"/>
        <end position="603"/>
    </location>
</feature>
<organism evidence="2 3">
    <name type="scientific">Leptospira weilii str. UI 13098</name>
    <dbReference type="NCBI Taxonomy" id="1088542"/>
    <lineage>
        <taxon>Bacteria</taxon>
        <taxon>Pseudomonadati</taxon>
        <taxon>Spirochaetota</taxon>
        <taxon>Spirochaetia</taxon>
        <taxon>Leptospirales</taxon>
        <taxon>Leptospiraceae</taxon>
        <taxon>Leptospira</taxon>
    </lineage>
</organism>
<feature type="compositionally biased region" description="Polar residues" evidence="1">
    <location>
        <begin position="525"/>
        <end position="535"/>
    </location>
</feature>
<dbReference type="AlphaFoldDB" id="M6Q8A7"/>
<reference evidence="2 3" key="1">
    <citation type="submission" date="2013-01" db="EMBL/GenBank/DDBJ databases">
        <authorList>
            <person name="Harkins D.M."/>
            <person name="Durkin A.S."/>
            <person name="Brinkac L.M."/>
            <person name="Haft D.H."/>
            <person name="Selengut J.D."/>
            <person name="Sanka R."/>
            <person name="DePew J."/>
            <person name="Purushe J."/>
            <person name="Chanthongthip A."/>
            <person name="Lattana O."/>
            <person name="Phetsouvanh R."/>
            <person name="Newton P.N."/>
            <person name="Vinetz J.M."/>
            <person name="Sutton G.G."/>
            <person name="Nierman W.C."/>
            <person name="Fouts D.E."/>
        </authorList>
    </citation>
    <scope>NUCLEOTIDE SEQUENCE [LARGE SCALE GENOMIC DNA]</scope>
    <source>
        <strain evidence="2 3">UI 13098</strain>
    </source>
</reference>
<evidence type="ECO:0000313" key="3">
    <source>
        <dbReference type="Proteomes" id="UP000012118"/>
    </source>
</evidence>
<evidence type="ECO:0000313" key="2">
    <source>
        <dbReference type="EMBL" id="EMN91519.1"/>
    </source>
</evidence>
<feature type="region of interest" description="Disordered" evidence="1">
    <location>
        <begin position="646"/>
        <end position="673"/>
    </location>
</feature>
<evidence type="ECO:0000256" key="1">
    <source>
        <dbReference type="SAM" id="MobiDB-lite"/>
    </source>
</evidence>
<feature type="compositionally biased region" description="Basic and acidic residues" evidence="1">
    <location>
        <begin position="511"/>
        <end position="524"/>
    </location>
</feature>
<sequence>MQYLIVTSGFDISNLGYNFNLKLVGNQNAESQLATVNQKYEIYKEDIQARIEKQAKANDAEKESKGFLFNVLNGMSGGQKVGQAVEGEIRSRVTGAIAEASGLPASLVGALVGGANMKQAMKAYEKSVTTEAISQATGIPAWYLNQKIAEKEATHAMSTSFSYNMGRSLATMVTAPIQIAAKAAVAALEYTPQGRMIQAASPGIVSQVKEASDNVNKQANKFADHIGQEAYKNRETIDTVVTVAATVAAPLSGGSSLLILGALAAYKTAQGAVEGGVYGALAGAANIGNAFLNTYTGGMVSYNLSYTRDGGFGASVGGGFKVMEGLGVGATLSYNEQSGFGASVGLQAGTSALSFNAGLSYSERDGISGNAGIGLGMGRNATTGSYSSSLNLGVSYNRRDGFGTSAGLSSNNNVVLPGVGATISRSEYGGWGADISTDQYGKVEGGPGRQGFGGVSGGLSWGERDGFTASFNVSGTNAFSYNSQTGLSSNSDFMSQYAMNNALAQGVAQTDEEKAYQARQEAESRTAQNRNNSEQGAAAASGAGYAVAGRRNEGEGGHVTGFGDDGSTPAHGAPSSHGPDQMIASSGSFGPDGESAGGGKRPLSAEDKAAFWDNWKGESRAQTDASIADLKKMGYDTADIEGKVRAYRDGQDSNPAKTTTATTTPTSHPTQSTGFFTNAYNSVVNGAKGLWNSAFGGRTPNGVYNSSGIEAGMDKVLNSKAAYDPGIEPKGDYWKGGKLANGESYSNILHSSYKDANGNQVYEKVYRNYHADGTYTVAGKEPITAATYEALRAEVKADPKGSTNRVFTSCNMVNHEITKAFGAESPFMQGRTQYYADTIYTNLQNGKYDTDTHQYRSVGFEDAEKNASRGGLSIAVNNKHIVTLTGGYTGTQGTAAHLNIFQGGGAGVGPMTINQGFQREGERNFNYFTNGKKLQYYVWEKK</sequence>
<feature type="compositionally biased region" description="Low complexity" evidence="1">
    <location>
        <begin position="658"/>
        <end position="673"/>
    </location>
</feature>
<keyword evidence="3" id="KW-1185">Reference proteome</keyword>
<name>M6Q8A7_9LEPT</name>
<feature type="compositionally biased region" description="Low complexity" evidence="1">
    <location>
        <begin position="536"/>
        <end position="549"/>
    </location>
</feature>
<gene>
    <name evidence="2" type="ORF">LEP1GSC108_3434</name>
</gene>